<protein>
    <submittedName>
        <fullName evidence="1">Uncharacterized protein</fullName>
    </submittedName>
</protein>
<keyword evidence="2" id="KW-1185">Reference proteome</keyword>
<reference evidence="1 2" key="1">
    <citation type="submission" date="2014-04" db="EMBL/GenBank/DDBJ databases">
        <title>Draft Genome Sequence of Synergistes jonesii.</title>
        <authorList>
            <person name="Coil D.A."/>
            <person name="Eisen J.A."/>
            <person name="Holland-Moritz H.E."/>
        </authorList>
    </citation>
    <scope>NUCLEOTIDE SEQUENCE [LARGE SCALE GENOMIC DNA]</scope>
    <source>
        <strain evidence="1 2">78-1</strain>
    </source>
</reference>
<evidence type="ECO:0000313" key="1">
    <source>
        <dbReference type="EMBL" id="KEJ91695.1"/>
    </source>
</evidence>
<dbReference type="Proteomes" id="UP000027665">
    <property type="component" value="Unassembled WGS sequence"/>
</dbReference>
<comment type="caution">
    <text evidence="1">The sequence shown here is derived from an EMBL/GenBank/DDBJ whole genome shotgun (WGS) entry which is preliminary data.</text>
</comment>
<dbReference type="RefSeq" id="WP_037976968.1">
    <property type="nucleotide sequence ID" value="NZ_JAXDSK010000062.1"/>
</dbReference>
<dbReference type="EMBL" id="JMKI01000037">
    <property type="protein sequence ID" value="KEJ91695.1"/>
    <property type="molecule type" value="Genomic_DNA"/>
</dbReference>
<proteinExistence type="predicted"/>
<gene>
    <name evidence="1" type="ORF">EH55_06880</name>
</gene>
<accession>A0A073IQ37</accession>
<dbReference type="GeneID" id="90983986"/>
<organism evidence="1 2">
    <name type="scientific">Synergistes jonesii</name>
    <dbReference type="NCBI Taxonomy" id="2754"/>
    <lineage>
        <taxon>Bacteria</taxon>
        <taxon>Thermotogati</taxon>
        <taxon>Synergistota</taxon>
        <taxon>Synergistia</taxon>
        <taxon>Synergistales</taxon>
        <taxon>Synergistaceae</taxon>
        <taxon>Synergistes</taxon>
    </lineage>
</organism>
<name>A0A073IQ37_9BACT</name>
<dbReference type="AlphaFoldDB" id="A0A073IQ37"/>
<dbReference type="STRING" id="2754.EH55_06880"/>
<evidence type="ECO:0000313" key="2">
    <source>
        <dbReference type="Proteomes" id="UP000027665"/>
    </source>
</evidence>
<sequence length="75" mass="8564">MKVFRVTVTRPEEQNQEDPWRLRRTATVVGESFDAATKKTVAYYNDLHDVDDYFVSEVYIMASDAEGEGDALIMA</sequence>